<dbReference type="AlphaFoldDB" id="A0A4Q1RG65"/>
<keyword evidence="1" id="KW-0472">Membrane</keyword>
<evidence type="ECO:0000313" key="2">
    <source>
        <dbReference type="EMBL" id="RXS74603.1"/>
    </source>
</evidence>
<sequence>MQTDAQQLKKSFAKAVIWLLFLLVVASGTTFAWFTLSGISSTNVTPVSGTVSDGNGSLLISAARSGPFEKSCNLVLDANPDALQPVSTANLENFYQATAQNKEGISLLYKSVDSSLTDKLLHGTVYLKCEGGACDVYFNPEELNLGSDSQALAAMRLGMKITSHTGTKTWIWKLDDLGSTSGAQSVRTISAANSVVSSIPQSGQPSYTTDPAENIGDYMAEKGSSDGAYQAGNKIVVQMNADEIATVEYWLYLEGCDDQCSNPVQNRNTEIKLAFAGVDVQQS</sequence>
<accession>A0A4Q1RG65</accession>
<keyword evidence="1" id="KW-1133">Transmembrane helix</keyword>
<dbReference type="Proteomes" id="UP000290106">
    <property type="component" value="Unassembled WGS sequence"/>
</dbReference>
<feature type="transmembrane region" description="Helical" evidence="1">
    <location>
        <begin position="12"/>
        <end position="36"/>
    </location>
</feature>
<evidence type="ECO:0000256" key="1">
    <source>
        <dbReference type="SAM" id="Phobius"/>
    </source>
</evidence>
<dbReference type="EMBL" id="SDKC01000001">
    <property type="protein sequence ID" value="RXS74603.1"/>
    <property type="molecule type" value="Genomic_DNA"/>
</dbReference>
<dbReference type="OrthoDB" id="1976615at2"/>
<proteinExistence type="predicted"/>
<keyword evidence="3" id="KW-1185">Reference proteome</keyword>
<comment type="caution">
    <text evidence="2">The sequence shown here is derived from an EMBL/GenBank/DDBJ whole genome shotgun (WGS) entry which is preliminary data.</text>
</comment>
<protein>
    <submittedName>
        <fullName evidence="2">Uncharacterized protein</fullName>
    </submittedName>
</protein>
<name>A0A4Q1RG65_9FIRM</name>
<evidence type="ECO:0000313" key="3">
    <source>
        <dbReference type="Proteomes" id="UP000290106"/>
    </source>
</evidence>
<reference evidence="2 3" key="1">
    <citation type="submission" date="2019-01" db="EMBL/GenBank/DDBJ databases">
        <title>Blautia sp. nov. KGMB01111 isolated human feces.</title>
        <authorList>
            <person name="Park J.-E."/>
            <person name="Kim J.-S."/>
            <person name="Park S.-H."/>
        </authorList>
    </citation>
    <scope>NUCLEOTIDE SEQUENCE [LARGE SCALE GENOMIC DNA]</scope>
    <source>
        <strain evidence="2 3">KGMB01111</strain>
    </source>
</reference>
<gene>
    <name evidence="2" type="ORF">ETP43_04875</name>
</gene>
<keyword evidence="1" id="KW-0812">Transmembrane</keyword>
<dbReference type="RefSeq" id="WP_129257217.1">
    <property type="nucleotide sequence ID" value="NZ_SDKC01000001.1"/>
</dbReference>
<organism evidence="2 3">
    <name type="scientific">Blautia faecicola</name>
    <dbReference type="NCBI Taxonomy" id="2509240"/>
    <lineage>
        <taxon>Bacteria</taxon>
        <taxon>Bacillati</taxon>
        <taxon>Bacillota</taxon>
        <taxon>Clostridia</taxon>
        <taxon>Lachnospirales</taxon>
        <taxon>Lachnospiraceae</taxon>
        <taxon>Blautia</taxon>
    </lineage>
</organism>